<name>A0AA39ZKM4_9PEZI</name>
<evidence type="ECO:0000313" key="3">
    <source>
        <dbReference type="Proteomes" id="UP001174997"/>
    </source>
</evidence>
<gene>
    <name evidence="2" type="ORF">QBC41DRAFT_6826</name>
</gene>
<dbReference type="EMBL" id="JAULSY010000010">
    <property type="protein sequence ID" value="KAK0672837.1"/>
    <property type="molecule type" value="Genomic_DNA"/>
</dbReference>
<dbReference type="Proteomes" id="UP001174997">
    <property type="component" value="Unassembled WGS sequence"/>
</dbReference>
<proteinExistence type="predicted"/>
<feature type="region of interest" description="Disordered" evidence="1">
    <location>
        <begin position="27"/>
        <end position="54"/>
    </location>
</feature>
<organism evidence="2 3">
    <name type="scientific">Cercophora samala</name>
    <dbReference type="NCBI Taxonomy" id="330535"/>
    <lineage>
        <taxon>Eukaryota</taxon>
        <taxon>Fungi</taxon>
        <taxon>Dikarya</taxon>
        <taxon>Ascomycota</taxon>
        <taxon>Pezizomycotina</taxon>
        <taxon>Sordariomycetes</taxon>
        <taxon>Sordariomycetidae</taxon>
        <taxon>Sordariales</taxon>
        <taxon>Lasiosphaeriaceae</taxon>
        <taxon>Cercophora</taxon>
    </lineage>
</organism>
<evidence type="ECO:0000313" key="2">
    <source>
        <dbReference type="EMBL" id="KAK0672837.1"/>
    </source>
</evidence>
<protein>
    <submittedName>
        <fullName evidence="2">Uncharacterized protein</fullName>
    </submittedName>
</protein>
<comment type="caution">
    <text evidence="2">The sequence shown here is derived from an EMBL/GenBank/DDBJ whole genome shotgun (WGS) entry which is preliminary data.</text>
</comment>
<dbReference type="AlphaFoldDB" id="A0AA39ZKM4"/>
<evidence type="ECO:0000256" key="1">
    <source>
        <dbReference type="SAM" id="MobiDB-lite"/>
    </source>
</evidence>
<reference evidence="2" key="1">
    <citation type="submission" date="2023-06" db="EMBL/GenBank/DDBJ databases">
        <title>Genome-scale phylogeny and comparative genomics of the fungal order Sordariales.</title>
        <authorList>
            <consortium name="Lawrence Berkeley National Laboratory"/>
            <person name="Hensen N."/>
            <person name="Bonometti L."/>
            <person name="Westerberg I."/>
            <person name="Brannstrom I.O."/>
            <person name="Guillou S."/>
            <person name="Cros-Aarteil S."/>
            <person name="Calhoun S."/>
            <person name="Haridas S."/>
            <person name="Kuo A."/>
            <person name="Mondo S."/>
            <person name="Pangilinan J."/>
            <person name="Riley R."/>
            <person name="Labutti K."/>
            <person name="Andreopoulos B."/>
            <person name="Lipzen A."/>
            <person name="Chen C."/>
            <person name="Yanf M."/>
            <person name="Daum C."/>
            <person name="Ng V."/>
            <person name="Clum A."/>
            <person name="Steindorff A."/>
            <person name="Ohm R."/>
            <person name="Martin F."/>
            <person name="Silar P."/>
            <person name="Natvig D."/>
            <person name="Lalanne C."/>
            <person name="Gautier V."/>
            <person name="Ament-Velasquez S.L."/>
            <person name="Kruys A."/>
            <person name="Hutchinson M.I."/>
            <person name="Powell A.J."/>
            <person name="Barry K."/>
            <person name="Miller A.N."/>
            <person name="Grigoriev I.V."/>
            <person name="Debuchy R."/>
            <person name="Gladieux P."/>
            <person name="Thoren M.H."/>
            <person name="Johannesson H."/>
        </authorList>
    </citation>
    <scope>NUCLEOTIDE SEQUENCE</scope>
    <source>
        <strain evidence="2">CBS 307.81</strain>
    </source>
</reference>
<sequence length="217" mass="24572">MQPFGPPSLQASHATCQVVTDHFQCPDRPTRDQVAKGGSSLASTTSHECFTPSGSRPTLRVPMYLIPYPRAQRPRTPPDARETDASRLKIYSLLVRRISTKQDAQFDTWRRRAQLHLVQHPDSQNPIPSHPTHTHLGERSFLTNHLSIASDHRLQPVCTPHDCQIKSRDNLELIMRLHRTIISVRLTSTVLISICRAPRLPLVALEEHLQILESGTR</sequence>
<feature type="compositionally biased region" description="Polar residues" evidence="1">
    <location>
        <begin position="40"/>
        <end position="54"/>
    </location>
</feature>
<keyword evidence="3" id="KW-1185">Reference proteome</keyword>
<accession>A0AA39ZKM4</accession>